<evidence type="ECO:0000313" key="2">
    <source>
        <dbReference type="EMBL" id="CAH8370919.1"/>
    </source>
</evidence>
<dbReference type="Proteomes" id="UP001642260">
    <property type="component" value="Unassembled WGS sequence"/>
</dbReference>
<gene>
    <name evidence="2" type="ORF">ERUC_LOCUS31424</name>
</gene>
<sequence>MDVQNHINDALEEELAVTDNNKADELIEVTTNVYSSDGSDVSGKTCVLAGTEDEHLGHDSEVTDSVDTAFEKDISLALDEYTLQKNRNEEDGEMLKREATPPSPEETLNESSDNIGGSGTSSEKQVRREPILIYRTQMKPTRHDMKENAPNSKIVDNLNVTAPRTSKRQPLQDLRKN</sequence>
<feature type="region of interest" description="Disordered" evidence="1">
    <location>
        <begin position="81"/>
        <end position="177"/>
    </location>
</feature>
<accession>A0ABC8L3F3</accession>
<feature type="compositionally biased region" description="Polar residues" evidence="1">
    <location>
        <begin position="109"/>
        <end position="123"/>
    </location>
</feature>
<evidence type="ECO:0000313" key="3">
    <source>
        <dbReference type="Proteomes" id="UP001642260"/>
    </source>
</evidence>
<evidence type="ECO:0000256" key="1">
    <source>
        <dbReference type="SAM" id="MobiDB-lite"/>
    </source>
</evidence>
<name>A0ABC8L3F3_ERUVS</name>
<comment type="caution">
    <text evidence="2">The sequence shown here is derived from an EMBL/GenBank/DDBJ whole genome shotgun (WGS) entry which is preliminary data.</text>
</comment>
<feature type="compositionally biased region" description="Basic and acidic residues" evidence="1">
    <location>
        <begin position="86"/>
        <end position="99"/>
    </location>
</feature>
<proteinExistence type="predicted"/>
<protein>
    <submittedName>
        <fullName evidence="2">Uncharacterized protein</fullName>
    </submittedName>
</protein>
<dbReference type="AlphaFoldDB" id="A0ABC8L3F3"/>
<dbReference type="EMBL" id="CAKOAT010426265">
    <property type="protein sequence ID" value="CAH8370919.1"/>
    <property type="molecule type" value="Genomic_DNA"/>
</dbReference>
<keyword evidence="3" id="KW-1185">Reference proteome</keyword>
<reference evidence="2 3" key="1">
    <citation type="submission" date="2022-03" db="EMBL/GenBank/DDBJ databases">
        <authorList>
            <person name="Macdonald S."/>
            <person name="Ahmed S."/>
            <person name="Newling K."/>
        </authorList>
    </citation>
    <scope>NUCLEOTIDE SEQUENCE [LARGE SCALE GENOMIC DNA]</scope>
</reference>
<organism evidence="2 3">
    <name type="scientific">Eruca vesicaria subsp. sativa</name>
    <name type="common">Garden rocket</name>
    <name type="synonym">Eruca sativa</name>
    <dbReference type="NCBI Taxonomy" id="29727"/>
    <lineage>
        <taxon>Eukaryota</taxon>
        <taxon>Viridiplantae</taxon>
        <taxon>Streptophyta</taxon>
        <taxon>Embryophyta</taxon>
        <taxon>Tracheophyta</taxon>
        <taxon>Spermatophyta</taxon>
        <taxon>Magnoliopsida</taxon>
        <taxon>eudicotyledons</taxon>
        <taxon>Gunneridae</taxon>
        <taxon>Pentapetalae</taxon>
        <taxon>rosids</taxon>
        <taxon>malvids</taxon>
        <taxon>Brassicales</taxon>
        <taxon>Brassicaceae</taxon>
        <taxon>Brassiceae</taxon>
        <taxon>Eruca</taxon>
    </lineage>
</organism>